<feature type="transmembrane region" description="Helical" evidence="1">
    <location>
        <begin position="6"/>
        <end position="29"/>
    </location>
</feature>
<dbReference type="InterPro" id="IPR002656">
    <property type="entry name" value="Acyl_transf_3_dom"/>
</dbReference>
<feature type="transmembrane region" description="Helical" evidence="1">
    <location>
        <begin position="149"/>
        <end position="169"/>
    </location>
</feature>
<feature type="transmembrane region" description="Helical" evidence="1">
    <location>
        <begin position="217"/>
        <end position="238"/>
    </location>
</feature>
<gene>
    <name evidence="3" type="ORF">BEN48_02075</name>
</gene>
<keyword evidence="1" id="KW-0472">Membrane</keyword>
<sequence>MNAPKPYYPALTGLRAVAAYLVFFCHNAPDRIDWRWLPMQSWLSRFMEEWGVGVSIFFVLSGFLIATRYQVQATPTRAWWGTYLRNRFARIYPLYALLTLLAFGVAAWHTPWASAAPGTGQKMALQLVLNLTLLRGFFEQHIFSGVMQGWSLTAEECFYLAAPMLLIGARANAWRLLLYAAGLLGTGFLLVGVGQLVKNVPVLGSGGFISSVPFMLGYTFFGRCAEFLAGMGLALYVTRRPPPAASCSQPGPFTLLGVGWIIVGTALTATLRSTLPFSEMTKYHFCLPIYNFVLPVGIVLLLYGLVYERSWLRSVLETRLFDLLGRSSYAFYLLHLGFISSCISVFMIGHPPIKLVELIIVSIIVYWWIEEPLRKRIAQRSR</sequence>
<feature type="transmembrane region" description="Helical" evidence="1">
    <location>
        <begin position="50"/>
        <end position="71"/>
    </location>
</feature>
<keyword evidence="4" id="KW-1185">Reference proteome</keyword>
<reference evidence="3 4" key="1">
    <citation type="submission" date="2016-08" db="EMBL/GenBank/DDBJ databases">
        <title>Hymenobacter coccineus sp. nov., Hymenobacter lapidarius sp. nov. and Hymenobacter glacialis sp. nov., isolated from Antarctic soil.</title>
        <authorList>
            <person name="Sedlacek I."/>
            <person name="Kralova S."/>
            <person name="Kyrova K."/>
            <person name="Maslanova I."/>
            <person name="Stankova E."/>
            <person name="Vrbovska V."/>
            <person name="Nemec M."/>
            <person name="Bartak M."/>
            <person name="Svec P."/>
            <person name="Busse H.-J."/>
            <person name="Pantucek R."/>
        </authorList>
    </citation>
    <scope>NUCLEOTIDE SEQUENCE [LARGE SCALE GENOMIC DNA]</scope>
    <source>
        <strain evidence="3 4">CCM 8648</strain>
    </source>
</reference>
<dbReference type="AlphaFoldDB" id="A0A1G1T444"/>
<keyword evidence="1" id="KW-1133">Transmembrane helix</keyword>
<dbReference type="PANTHER" id="PTHR23028:SF53">
    <property type="entry name" value="ACYL_TRANSF_3 DOMAIN-CONTAINING PROTEIN"/>
    <property type="match status" value="1"/>
</dbReference>
<name>A0A1G1T444_9BACT</name>
<feature type="domain" description="Acyltransferase 3" evidence="2">
    <location>
        <begin position="10"/>
        <end position="369"/>
    </location>
</feature>
<feature type="transmembrane region" description="Helical" evidence="1">
    <location>
        <begin position="355"/>
        <end position="373"/>
    </location>
</feature>
<dbReference type="GO" id="GO:0016747">
    <property type="term" value="F:acyltransferase activity, transferring groups other than amino-acyl groups"/>
    <property type="evidence" value="ECO:0007669"/>
    <property type="project" value="InterPro"/>
</dbReference>
<keyword evidence="1" id="KW-0812">Transmembrane</keyword>
<accession>A0A1G1T444</accession>
<dbReference type="Proteomes" id="UP000177791">
    <property type="component" value="Unassembled WGS sequence"/>
</dbReference>
<dbReference type="RefSeq" id="WP_070734200.1">
    <property type="nucleotide sequence ID" value="NZ_MDZC01000057.1"/>
</dbReference>
<feature type="transmembrane region" description="Helical" evidence="1">
    <location>
        <begin position="250"/>
        <end position="269"/>
    </location>
</feature>
<proteinExistence type="predicted"/>
<dbReference type="Pfam" id="PF01757">
    <property type="entry name" value="Acyl_transf_3"/>
    <property type="match status" value="1"/>
</dbReference>
<feature type="transmembrane region" description="Helical" evidence="1">
    <location>
        <begin position="329"/>
        <end position="349"/>
    </location>
</feature>
<evidence type="ECO:0000313" key="3">
    <source>
        <dbReference type="EMBL" id="OGX85639.1"/>
    </source>
</evidence>
<dbReference type="EMBL" id="MDZC01000057">
    <property type="protein sequence ID" value="OGX85639.1"/>
    <property type="molecule type" value="Genomic_DNA"/>
</dbReference>
<dbReference type="GO" id="GO:0016020">
    <property type="term" value="C:membrane"/>
    <property type="evidence" value="ECO:0007669"/>
    <property type="project" value="TreeGrafter"/>
</dbReference>
<organism evidence="3 4">
    <name type="scientific">Hymenobacter glacialis</name>
    <dbReference type="NCBI Taxonomy" id="1908236"/>
    <lineage>
        <taxon>Bacteria</taxon>
        <taxon>Pseudomonadati</taxon>
        <taxon>Bacteroidota</taxon>
        <taxon>Cytophagia</taxon>
        <taxon>Cytophagales</taxon>
        <taxon>Hymenobacteraceae</taxon>
        <taxon>Hymenobacter</taxon>
    </lineage>
</organism>
<feature type="transmembrane region" description="Helical" evidence="1">
    <location>
        <begin position="176"/>
        <end position="197"/>
    </location>
</feature>
<evidence type="ECO:0000313" key="4">
    <source>
        <dbReference type="Proteomes" id="UP000177791"/>
    </source>
</evidence>
<dbReference type="InterPro" id="IPR050879">
    <property type="entry name" value="Acyltransferase_3"/>
</dbReference>
<dbReference type="GO" id="GO:0000271">
    <property type="term" value="P:polysaccharide biosynthetic process"/>
    <property type="evidence" value="ECO:0007669"/>
    <property type="project" value="TreeGrafter"/>
</dbReference>
<protein>
    <recommendedName>
        <fullName evidence="2">Acyltransferase 3 domain-containing protein</fullName>
    </recommendedName>
</protein>
<comment type="caution">
    <text evidence="3">The sequence shown here is derived from an EMBL/GenBank/DDBJ whole genome shotgun (WGS) entry which is preliminary data.</text>
</comment>
<dbReference type="OrthoDB" id="9796461at2"/>
<feature type="transmembrane region" description="Helical" evidence="1">
    <location>
        <begin position="91"/>
        <end position="112"/>
    </location>
</feature>
<dbReference type="PANTHER" id="PTHR23028">
    <property type="entry name" value="ACETYLTRANSFERASE"/>
    <property type="match status" value="1"/>
</dbReference>
<evidence type="ECO:0000256" key="1">
    <source>
        <dbReference type="SAM" id="Phobius"/>
    </source>
</evidence>
<feature type="transmembrane region" description="Helical" evidence="1">
    <location>
        <begin position="289"/>
        <end position="308"/>
    </location>
</feature>
<evidence type="ECO:0000259" key="2">
    <source>
        <dbReference type="Pfam" id="PF01757"/>
    </source>
</evidence>